<dbReference type="EMBL" id="JSVU01000004">
    <property type="protein sequence ID" value="KJJ38775.1"/>
    <property type="molecule type" value="Genomic_DNA"/>
</dbReference>
<organism evidence="1 2">
    <name type="scientific">Aequorivita vladivostokensis</name>
    <dbReference type="NCBI Taxonomy" id="171194"/>
    <lineage>
        <taxon>Bacteria</taxon>
        <taxon>Pseudomonadati</taxon>
        <taxon>Bacteroidota</taxon>
        <taxon>Flavobacteriia</taxon>
        <taxon>Flavobacteriales</taxon>
        <taxon>Flavobacteriaceae</taxon>
        <taxon>Aequorivita</taxon>
    </lineage>
</organism>
<accession>A0ABR5DJ19</accession>
<evidence type="ECO:0000313" key="2">
    <source>
        <dbReference type="Proteomes" id="UP000033497"/>
    </source>
</evidence>
<sequence>MENAELKKALIAEIDQCENNDLLLEALLLLVCPPPSQYYHSAAQEAETEYKTGNSSPVPKEHWDLLKQEMEEYLAGNATAISWEDFKKELFEDI</sequence>
<proteinExistence type="predicted"/>
<protein>
    <recommendedName>
        <fullName evidence="3">Addiction module protein</fullName>
    </recommendedName>
</protein>
<evidence type="ECO:0008006" key="3">
    <source>
        <dbReference type="Google" id="ProtNLM"/>
    </source>
</evidence>
<reference evidence="1 2" key="1">
    <citation type="submission" date="2014-10" db="EMBL/GenBank/DDBJ databases">
        <title>Genome sequencing of Vitellibacter vladivostokensis KMM 3516.</title>
        <authorList>
            <person name="Thevarajoo S."/>
            <person name="Selvaratnam C."/>
            <person name="Goh K.M."/>
            <person name="Chong C.S."/>
        </authorList>
    </citation>
    <scope>NUCLEOTIDE SEQUENCE [LARGE SCALE GENOMIC DNA]</scope>
    <source>
        <strain evidence="1 2">KMM 3516</strain>
    </source>
</reference>
<dbReference type="Proteomes" id="UP000033497">
    <property type="component" value="Unassembled WGS sequence"/>
</dbReference>
<evidence type="ECO:0000313" key="1">
    <source>
        <dbReference type="EMBL" id="KJJ38775.1"/>
    </source>
</evidence>
<gene>
    <name evidence="1" type="ORF">MB09_08855</name>
</gene>
<name>A0ABR5DJ19_9FLAO</name>
<comment type="caution">
    <text evidence="1">The sequence shown here is derived from an EMBL/GenBank/DDBJ whole genome shotgun (WGS) entry which is preliminary data.</text>
</comment>
<keyword evidence="2" id="KW-1185">Reference proteome</keyword>
<dbReference type="RefSeq" id="WP_045080522.1">
    <property type="nucleotide sequence ID" value="NZ_JSVU01000004.1"/>
</dbReference>